<feature type="non-terminal residue" evidence="1">
    <location>
        <position position="1"/>
    </location>
</feature>
<organism evidence="1">
    <name type="scientific">marine sediment metagenome</name>
    <dbReference type="NCBI Taxonomy" id="412755"/>
    <lineage>
        <taxon>unclassified sequences</taxon>
        <taxon>metagenomes</taxon>
        <taxon>ecological metagenomes</taxon>
    </lineage>
</organism>
<protein>
    <submittedName>
        <fullName evidence="1">Uncharacterized protein</fullName>
    </submittedName>
</protein>
<accession>X1IQM0</accession>
<reference evidence="1" key="1">
    <citation type="journal article" date="2014" name="Front. Microbiol.">
        <title>High frequency of phylogenetically diverse reductive dehalogenase-homologous genes in deep subseafloor sedimentary metagenomes.</title>
        <authorList>
            <person name="Kawai M."/>
            <person name="Futagami T."/>
            <person name="Toyoda A."/>
            <person name="Takaki Y."/>
            <person name="Nishi S."/>
            <person name="Hori S."/>
            <person name="Arai W."/>
            <person name="Tsubouchi T."/>
            <person name="Morono Y."/>
            <person name="Uchiyama I."/>
            <person name="Ito T."/>
            <person name="Fujiyama A."/>
            <person name="Inagaki F."/>
            <person name="Takami H."/>
        </authorList>
    </citation>
    <scope>NUCLEOTIDE SEQUENCE</scope>
    <source>
        <strain evidence="1">Expedition CK06-06</strain>
    </source>
</reference>
<dbReference type="AlphaFoldDB" id="X1IQM0"/>
<name>X1IQM0_9ZZZZ</name>
<gene>
    <name evidence="1" type="ORF">S03H2_38922</name>
</gene>
<evidence type="ECO:0000313" key="1">
    <source>
        <dbReference type="EMBL" id="GAH59858.1"/>
    </source>
</evidence>
<dbReference type="EMBL" id="BARU01024028">
    <property type="protein sequence ID" value="GAH59858.1"/>
    <property type="molecule type" value="Genomic_DNA"/>
</dbReference>
<proteinExistence type="predicted"/>
<comment type="caution">
    <text evidence="1">The sequence shown here is derived from an EMBL/GenBank/DDBJ whole genome shotgun (WGS) entry which is preliminary data.</text>
</comment>
<sequence>TYTEIPRPGEKMVFIDASSRREWIEGSFCPISDIEAVPPKWFLRDSRNITARHGDGCNVSFADVHCEYWKWKDPRTVKLANWQIGPDDASDNNPDLERMVKLLRGRY</sequence>